<dbReference type="InterPro" id="IPR002114">
    <property type="entry name" value="PTS_HPr_Ser_P_site"/>
</dbReference>
<dbReference type="SUPFAM" id="SSF55594">
    <property type="entry name" value="HPr-like"/>
    <property type="match status" value="1"/>
</dbReference>
<feature type="domain" description="HPr" evidence="1">
    <location>
        <begin position="1"/>
        <end position="83"/>
    </location>
</feature>
<evidence type="ECO:0000259" key="1">
    <source>
        <dbReference type="PROSITE" id="PS51350"/>
    </source>
</evidence>
<dbReference type="PROSITE" id="PS00589">
    <property type="entry name" value="PTS_HPR_SER"/>
    <property type="match status" value="1"/>
</dbReference>
<dbReference type="Gene3D" id="3.30.1340.10">
    <property type="entry name" value="HPr-like"/>
    <property type="match status" value="1"/>
</dbReference>
<name>A0A084JJM2_9FIRM</name>
<proteinExistence type="predicted"/>
<keyword evidence="3" id="KW-1185">Reference proteome</keyword>
<protein>
    <recommendedName>
        <fullName evidence="1">HPr domain-containing protein</fullName>
    </recommendedName>
</protein>
<dbReference type="Proteomes" id="UP000028525">
    <property type="component" value="Unassembled WGS sequence"/>
</dbReference>
<dbReference type="Pfam" id="PF00381">
    <property type="entry name" value="PTS-HPr"/>
    <property type="match status" value="1"/>
</dbReference>
<accession>A0A084JJM2</accession>
<evidence type="ECO:0000313" key="2">
    <source>
        <dbReference type="EMBL" id="KEZ89156.1"/>
    </source>
</evidence>
<dbReference type="OrthoDB" id="1911397at2"/>
<dbReference type="EMBL" id="JPME01000020">
    <property type="protein sequence ID" value="KEZ89156.1"/>
    <property type="molecule type" value="Genomic_DNA"/>
</dbReference>
<dbReference type="PROSITE" id="PS51350">
    <property type="entry name" value="PTS_HPR_DOM"/>
    <property type="match status" value="1"/>
</dbReference>
<dbReference type="STRING" id="29354.IO98_17075"/>
<dbReference type="InterPro" id="IPR035895">
    <property type="entry name" value="HPr-like_sf"/>
</dbReference>
<dbReference type="RefSeq" id="WP_038283100.1">
    <property type="nucleotide sequence ID" value="NZ_JPME01000020.1"/>
</dbReference>
<dbReference type="AlphaFoldDB" id="A0A084JJM2"/>
<dbReference type="InterPro" id="IPR000032">
    <property type="entry name" value="HPr-like"/>
</dbReference>
<sequence>MKKVEIGFWGVESILEFVSIAGACKEKINLACGDRTVNAKSLLSVLSLATTDGLELIVHEDSSDSLLRLLELYVEHGRLLGSKHIAV</sequence>
<evidence type="ECO:0000313" key="3">
    <source>
        <dbReference type="Proteomes" id="UP000028525"/>
    </source>
</evidence>
<reference evidence="2 3" key="1">
    <citation type="submission" date="2014-07" db="EMBL/GenBank/DDBJ databases">
        <title>Draft genome of Clostridium celerecrescens 152B isolated from sediments associated with methane hydrate from Krishna Godavari basin.</title>
        <authorList>
            <person name="Honkalas V.S."/>
            <person name="Dabir A.P."/>
            <person name="Arora P."/>
            <person name="Dhakephalkar P.K."/>
        </authorList>
    </citation>
    <scope>NUCLEOTIDE SEQUENCE [LARGE SCALE GENOMIC DNA]</scope>
    <source>
        <strain evidence="2 3">152B</strain>
    </source>
</reference>
<organism evidence="2 3">
    <name type="scientific">Lacrimispora celerecrescens</name>
    <dbReference type="NCBI Taxonomy" id="29354"/>
    <lineage>
        <taxon>Bacteria</taxon>
        <taxon>Bacillati</taxon>
        <taxon>Bacillota</taxon>
        <taxon>Clostridia</taxon>
        <taxon>Lachnospirales</taxon>
        <taxon>Lachnospiraceae</taxon>
        <taxon>Lacrimispora</taxon>
    </lineage>
</organism>
<gene>
    <name evidence="2" type="ORF">IO98_17075</name>
</gene>
<comment type="caution">
    <text evidence="2">The sequence shown here is derived from an EMBL/GenBank/DDBJ whole genome shotgun (WGS) entry which is preliminary data.</text>
</comment>